<accession>A0A1S2PF51</accession>
<gene>
    <name evidence="1" type="ORF">BIV23_39065</name>
</gene>
<reference evidence="1 2" key="1">
    <citation type="submission" date="2016-10" db="EMBL/GenBank/DDBJ databases">
        <title>Genome sequence of Streptomyces sp. MUSC 1.</title>
        <authorList>
            <person name="Lee L.-H."/>
            <person name="Ser H.-L."/>
            <person name="Law J.W.-F."/>
        </authorList>
    </citation>
    <scope>NUCLEOTIDE SEQUENCE [LARGE SCALE GENOMIC DNA]</scope>
    <source>
        <strain evidence="1 2">MUSC 1</strain>
    </source>
</reference>
<sequence length="247" mass="27594">MRATVLDVVRHKLQRAVDAGEPWPSEAARWLRLAEADWATSAAFCNPLTWYARARRNSATSHLPGPLEQADLSPDDCYVVALRHLQLVALRYDFRCRSMRRLLNQVPDGQRTHWDPYTRSLEAFALLAQSDPAGLAAAQSSLDEAGDNPKVCHALLHGLWLGTDLPGQADHILRLSERPVFDRSDPIMLLRRATALRTLGRRREALAAIDDAVEGLDPDASEVHADLIRERVLITQPDLLRRPPAVS</sequence>
<keyword evidence="2" id="KW-1185">Reference proteome</keyword>
<proteinExistence type="predicted"/>
<dbReference type="EMBL" id="MLYO01000081">
    <property type="protein sequence ID" value="OIJ92363.1"/>
    <property type="molecule type" value="Genomic_DNA"/>
</dbReference>
<protein>
    <recommendedName>
        <fullName evidence="3">Tetratricopeptide repeat protein</fullName>
    </recommendedName>
</protein>
<evidence type="ECO:0000313" key="1">
    <source>
        <dbReference type="EMBL" id="OIJ92363.1"/>
    </source>
</evidence>
<organism evidence="1 2">
    <name type="scientific">Streptomyces monashensis</name>
    <dbReference type="NCBI Taxonomy" id="1678012"/>
    <lineage>
        <taxon>Bacteria</taxon>
        <taxon>Bacillati</taxon>
        <taxon>Actinomycetota</taxon>
        <taxon>Actinomycetes</taxon>
        <taxon>Kitasatosporales</taxon>
        <taxon>Streptomycetaceae</taxon>
        <taxon>Streptomyces</taxon>
    </lineage>
</organism>
<dbReference type="AlphaFoldDB" id="A0A1S2PF51"/>
<name>A0A1S2PF51_9ACTN</name>
<dbReference type="Proteomes" id="UP000179642">
    <property type="component" value="Unassembled WGS sequence"/>
</dbReference>
<evidence type="ECO:0000313" key="2">
    <source>
        <dbReference type="Proteomes" id="UP000179642"/>
    </source>
</evidence>
<evidence type="ECO:0008006" key="3">
    <source>
        <dbReference type="Google" id="ProtNLM"/>
    </source>
</evidence>
<comment type="caution">
    <text evidence="1">The sequence shown here is derived from an EMBL/GenBank/DDBJ whole genome shotgun (WGS) entry which is preliminary data.</text>
</comment>